<dbReference type="Proteomes" id="UP001164539">
    <property type="component" value="Chromosome 14"/>
</dbReference>
<keyword evidence="2" id="KW-1185">Reference proteome</keyword>
<comment type="caution">
    <text evidence="1">The sequence shown here is derived from an EMBL/GenBank/DDBJ whole genome shotgun (WGS) entry which is preliminary data.</text>
</comment>
<accession>A0ACC1WP41</accession>
<gene>
    <name evidence="1" type="ORF">OWV82_024233</name>
</gene>
<evidence type="ECO:0000313" key="1">
    <source>
        <dbReference type="EMBL" id="KAJ4700917.1"/>
    </source>
</evidence>
<proteinExistence type="predicted"/>
<dbReference type="EMBL" id="CM051407">
    <property type="protein sequence ID" value="KAJ4700917.1"/>
    <property type="molecule type" value="Genomic_DNA"/>
</dbReference>
<protein>
    <submittedName>
        <fullName evidence="1">Dof zinc finger protein like</fullName>
    </submittedName>
</protein>
<organism evidence="1 2">
    <name type="scientific">Melia azedarach</name>
    <name type="common">Chinaberry tree</name>
    <dbReference type="NCBI Taxonomy" id="155640"/>
    <lineage>
        <taxon>Eukaryota</taxon>
        <taxon>Viridiplantae</taxon>
        <taxon>Streptophyta</taxon>
        <taxon>Embryophyta</taxon>
        <taxon>Tracheophyta</taxon>
        <taxon>Spermatophyta</taxon>
        <taxon>Magnoliopsida</taxon>
        <taxon>eudicotyledons</taxon>
        <taxon>Gunneridae</taxon>
        <taxon>Pentapetalae</taxon>
        <taxon>rosids</taxon>
        <taxon>malvids</taxon>
        <taxon>Sapindales</taxon>
        <taxon>Meliaceae</taxon>
        <taxon>Melia</taxon>
    </lineage>
</organism>
<sequence>MFSASDHQMLQYPPLSMETTWKPNVELAPSCPRCASPNTKFCYYNNYSLSQPRYFCKGCRRYWTKGGSLRNVPVGGGCRKNRRAKSTRRVSENERVPVKSFSSSDDNRNEQQTGKDEGESSTVGQNGGSDIDLAVVFAKFLNESSSSESREIANNGVSNSSTPETDQNDGILMESQNPSNHILIEDANLLEEFPQVFDIGEKQDFLENDMNGCGLQTLLSDEIVQDVPWTDAAAASLPNFNWQPMFQLQDFDSFPGDGQLKASANLITDQWSSFDLSGFEVYSRP</sequence>
<name>A0ACC1WP41_MELAZ</name>
<evidence type="ECO:0000313" key="2">
    <source>
        <dbReference type="Proteomes" id="UP001164539"/>
    </source>
</evidence>
<reference evidence="1 2" key="1">
    <citation type="journal article" date="2023" name="Science">
        <title>Complex scaffold remodeling in plant triterpene biosynthesis.</title>
        <authorList>
            <person name="De La Pena R."/>
            <person name="Hodgson H."/>
            <person name="Liu J.C."/>
            <person name="Stephenson M.J."/>
            <person name="Martin A.C."/>
            <person name="Owen C."/>
            <person name="Harkess A."/>
            <person name="Leebens-Mack J."/>
            <person name="Jimenez L.E."/>
            <person name="Osbourn A."/>
            <person name="Sattely E.S."/>
        </authorList>
    </citation>
    <scope>NUCLEOTIDE SEQUENCE [LARGE SCALE GENOMIC DNA]</scope>
    <source>
        <strain evidence="2">cv. JPN11</strain>
        <tissue evidence="1">Leaf</tissue>
    </source>
</reference>